<dbReference type="AlphaFoldDB" id="A0A075IB65"/>
<evidence type="ECO:0000313" key="1">
    <source>
        <dbReference type="EMBL" id="AIF25015.1"/>
    </source>
</evidence>
<proteinExistence type="predicted"/>
<reference evidence="1" key="1">
    <citation type="journal article" date="2014" name="Genome Biol. Evol.">
        <title>Pangenome evidence for extensive interdomain horizontal transfer affecting lineage core and shell genes in uncultured planktonic thaumarchaeota and euryarchaeota.</title>
        <authorList>
            <person name="Deschamps P."/>
            <person name="Zivanovic Y."/>
            <person name="Moreira D."/>
            <person name="Rodriguez-Valera F."/>
            <person name="Lopez-Garcia P."/>
        </authorList>
    </citation>
    <scope>NUCLEOTIDE SEQUENCE</scope>
</reference>
<dbReference type="EMBL" id="KF901280">
    <property type="protein sequence ID" value="AIF25015.1"/>
    <property type="molecule type" value="Genomic_DNA"/>
</dbReference>
<sequence length="69" mass="7991">MLYSHIVHYYIDKKGCTKEEANEIAQKVIMREAQRRICKDSRCTHSSNNHVDSNGTCLILDCSCIKFLK</sequence>
<accession>A0A075IB65</accession>
<organism evidence="1">
    <name type="scientific">uncultured marine thaumarchaeote SAT1000_43_E07</name>
    <dbReference type="NCBI Taxonomy" id="1456410"/>
    <lineage>
        <taxon>Archaea</taxon>
        <taxon>Nitrososphaerota</taxon>
        <taxon>environmental samples</taxon>
    </lineage>
</organism>
<protein>
    <submittedName>
        <fullName evidence="1">Uncharacterized protein</fullName>
    </submittedName>
</protein>
<name>A0A075IB65_9ARCH</name>